<gene>
    <name evidence="1" type="ORF">BpHYR1_050967</name>
</gene>
<dbReference type="AlphaFoldDB" id="A0A3M7QXA6"/>
<protein>
    <submittedName>
        <fullName evidence="1">Uncharacterized protein</fullName>
    </submittedName>
</protein>
<sequence>MIDKNLNFSKLIANYLFCKSIDDFLNNENGFYDVSNLGLLKSLIENIKLIQNDAYANIRFKIAFSYLINQYGAFFKNKNEEAYFSVLGTLFNENLNRFITLDILSEIRSITLRKASVLLRENFFDIHEEKVEDLIQKDQFFVNDSNQNEIFVTNLEEKIFFNEYWVWPVVLPEDHII</sequence>
<proteinExistence type="predicted"/>
<evidence type="ECO:0000313" key="2">
    <source>
        <dbReference type="Proteomes" id="UP000276133"/>
    </source>
</evidence>
<accession>A0A3M7QXA6</accession>
<reference evidence="1 2" key="1">
    <citation type="journal article" date="2018" name="Sci. Rep.">
        <title>Genomic signatures of local adaptation to the degree of environmental predictability in rotifers.</title>
        <authorList>
            <person name="Franch-Gras L."/>
            <person name="Hahn C."/>
            <person name="Garcia-Roger E.M."/>
            <person name="Carmona M.J."/>
            <person name="Serra M."/>
            <person name="Gomez A."/>
        </authorList>
    </citation>
    <scope>NUCLEOTIDE SEQUENCE [LARGE SCALE GENOMIC DNA]</scope>
    <source>
        <strain evidence="1">HYR1</strain>
    </source>
</reference>
<organism evidence="1 2">
    <name type="scientific">Brachionus plicatilis</name>
    <name type="common">Marine rotifer</name>
    <name type="synonym">Brachionus muelleri</name>
    <dbReference type="NCBI Taxonomy" id="10195"/>
    <lineage>
        <taxon>Eukaryota</taxon>
        <taxon>Metazoa</taxon>
        <taxon>Spiralia</taxon>
        <taxon>Gnathifera</taxon>
        <taxon>Rotifera</taxon>
        <taxon>Eurotatoria</taxon>
        <taxon>Monogononta</taxon>
        <taxon>Pseudotrocha</taxon>
        <taxon>Ploima</taxon>
        <taxon>Brachionidae</taxon>
        <taxon>Brachionus</taxon>
    </lineage>
</organism>
<keyword evidence="2" id="KW-1185">Reference proteome</keyword>
<dbReference type="Proteomes" id="UP000276133">
    <property type="component" value="Unassembled WGS sequence"/>
</dbReference>
<comment type="caution">
    <text evidence="1">The sequence shown here is derived from an EMBL/GenBank/DDBJ whole genome shotgun (WGS) entry which is preliminary data.</text>
</comment>
<evidence type="ECO:0000313" key="1">
    <source>
        <dbReference type="EMBL" id="RNA15976.1"/>
    </source>
</evidence>
<dbReference type="EMBL" id="REGN01004836">
    <property type="protein sequence ID" value="RNA15976.1"/>
    <property type="molecule type" value="Genomic_DNA"/>
</dbReference>
<name>A0A3M7QXA6_BRAPC</name>